<dbReference type="Proteomes" id="UP001597216">
    <property type="component" value="Unassembled WGS sequence"/>
</dbReference>
<evidence type="ECO:0000313" key="3">
    <source>
        <dbReference type="Proteomes" id="UP001597216"/>
    </source>
</evidence>
<comment type="caution">
    <text evidence="2">The sequence shown here is derived from an EMBL/GenBank/DDBJ whole genome shotgun (WGS) entry which is preliminary data.</text>
</comment>
<gene>
    <name evidence="2" type="ORF">ACFQ27_03785</name>
</gene>
<organism evidence="2 3">
    <name type="scientific">Phenylobacterium conjunctum</name>
    <dbReference type="NCBI Taxonomy" id="1298959"/>
    <lineage>
        <taxon>Bacteria</taxon>
        <taxon>Pseudomonadati</taxon>
        <taxon>Pseudomonadota</taxon>
        <taxon>Alphaproteobacteria</taxon>
        <taxon>Caulobacterales</taxon>
        <taxon>Caulobacteraceae</taxon>
        <taxon>Phenylobacterium</taxon>
    </lineage>
</organism>
<proteinExistence type="predicted"/>
<dbReference type="RefSeq" id="WP_377352591.1">
    <property type="nucleotide sequence ID" value="NZ_JBHTLQ010000006.1"/>
</dbReference>
<dbReference type="EMBL" id="JBHTLQ010000006">
    <property type="protein sequence ID" value="MFD1189689.1"/>
    <property type="molecule type" value="Genomic_DNA"/>
</dbReference>
<protein>
    <submittedName>
        <fullName evidence="2">Uncharacterized protein</fullName>
    </submittedName>
</protein>
<evidence type="ECO:0000313" key="2">
    <source>
        <dbReference type="EMBL" id="MFD1189689.1"/>
    </source>
</evidence>
<feature type="region of interest" description="Disordered" evidence="1">
    <location>
        <begin position="51"/>
        <end position="79"/>
    </location>
</feature>
<keyword evidence="3" id="KW-1185">Reference proteome</keyword>
<sequence>MSEQVHRVCRVIRGECKGCSECTEGMGGARYYRACYQHAVEVINTVETGNPWRKTEGVKAPWTALTTHPAQPEGEGHDH</sequence>
<reference evidence="3" key="1">
    <citation type="journal article" date="2019" name="Int. J. Syst. Evol. Microbiol.">
        <title>The Global Catalogue of Microorganisms (GCM) 10K type strain sequencing project: providing services to taxonomists for standard genome sequencing and annotation.</title>
        <authorList>
            <consortium name="The Broad Institute Genomics Platform"/>
            <consortium name="The Broad Institute Genome Sequencing Center for Infectious Disease"/>
            <person name="Wu L."/>
            <person name="Ma J."/>
        </authorList>
    </citation>
    <scope>NUCLEOTIDE SEQUENCE [LARGE SCALE GENOMIC DNA]</scope>
    <source>
        <strain evidence="3">CCUG 55074</strain>
    </source>
</reference>
<name>A0ABW3SXQ4_9CAUL</name>
<evidence type="ECO:0000256" key="1">
    <source>
        <dbReference type="SAM" id="MobiDB-lite"/>
    </source>
</evidence>
<accession>A0ABW3SXQ4</accession>